<protein>
    <submittedName>
        <fullName evidence="1">Uncharacterized protein</fullName>
    </submittedName>
</protein>
<dbReference type="OrthoDB" id="3556400at2"/>
<keyword evidence="2" id="KW-1185">Reference proteome</keyword>
<gene>
    <name evidence="1" type="ORF">AHOG_05165</name>
</gene>
<evidence type="ECO:0000313" key="2">
    <source>
        <dbReference type="Proteomes" id="UP000204221"/>
    </source>
</evidence>
<dbReference type="KEGG" id="ahg:AHOG_05165"/>
<evidence type="ECO:0000313" key="1">
    <source>
        <dbReference type="EMBL" id="ASO18686.1"/>
    </source>
</evidence>
<dbReference type="Proteomes" id="UP000204221">
    <property type="component" value="Chromosome"/>
</dbReference>
<dbReference type="AlphaFoldDB" id="A0A221VYS5"/>
<dbReference type="EMBL" id="CP022521">
    <property type="protein sequence ID" value="ASO18686.1"/>
    <property type="molecule type" value="Genomic_DNA"/>
</dbReference>
<sequence length="114" mass="13172">MTVDVTIVVGWDEEYFYYDNGDEEDTLNHTTEEATEFLDLNADLVRDLEAWDAEYQAIFDRVRGREIGFATPEIEHAWFERGKELSARLKRESPMVARVNYLADGSIPKGTCVF</sequence>
<organism evidence="1 2">
    <name type="scientific">Actinoalloteichus hoggarensis</name>
    <dbReference type="NCBI Taxonomy" id="1470176"/>
    <lineage>
        <taxon>Bacteria</taxon>
        <taxon>Bacillati</taxon>
        <taxon>Actinomycetota</taxon>
        <taxon>Actinomycetes</taxon>
        <taxon>Pseudonocardiales</taxon>
        <taxon>Pseudonocardiaceae</taxon>
        <taxon>Actinoalloteichus</taxon>
    </lineage>
</organism>
<proteinExistence type="predicted"/>
<reference evidence="1 2" key="1">
    <citation type="submission" date="2017-07" db="EMBL/GenBank/DDBJ databases">
        <title>Complete genome sequence of Actinoalloteichus hoggarensis DSM 45943, type strain of Actinoalloteichus hoggarensis.</title>
        <authorList>
            <person name="Ruckert C."/>
            <person name="Nouioui I."/>
            <person name="Willmese J."/>
            <person name="van Wezel G."/>
            <person name="Klenk H.-P."/>
            <person name="Kalinowski J."/>
            <person name="Zotchev S.B."/>
        </authorList>
    </citation>
    <scope>NUCLEOTIDE SEQUENCE [LARGE SCALE GENOMIC DNA]</scope>
    <source>
        <strain evidence="1 2">DSM 45943</strain>
    </source>
</reference>
<name>A0A221VYS5_9PSEU</name>
<dbReference type="RefSeq" id="WP_093940328.1">
    <property type="nucleotide sequence ID" value="NZ_CP022521.1"/>
</dbReference>
<accession>A0A221VYS5</accession>